<gene>
    <name evidence="1" type="ORF">IWX46DRAFT_203998</name>
</gene>
<accession>A0ABR1LVG4</accession>
<organism evidence="1 2">
    <name type="scientific">Phyllosticta citricarpa</name>
    <dbReference type="NCBI Taxonomy" id="55181"/>
    <lineage>
        <taxon>Eukaryota</taxon>
        <taxon>Fungi</taxon>
        <taxon>Dikarya</taxon>
        <taxon>Ascomycota</taxon>
        <taxon>Pezizomycotina</taxon>
        <taxon>Dothideomycetes</taxon>
        <taxon>Dothideomycetes incertae sedis</taxon>
        <taxon>Botryosphaeriales</taxon>
        <taxon>Phyllostictaceae</taxon>
        <taxon>Phyllosticta</taxon>
    </lineage>
</organism>
<protein>
    <submittedName>
        <fullName evidence="1">Uncharacterized protein</fullName>
    </submittedName>
</protein>
<dbReference type="Proteomes" id="UP001365128">
    <property type="component" value="Unassembled WGS sequence"/>
</dbReference>
<evidence type="ECO:0000313" key="2">
    <source>
        <dbReference type="Proteomes" id="UP001365128"/>
    </source>
</evidence>
<name>A0ABR1LVG4_9PEZI</name>
<reference evidence="1 2" key="1">
    <citation type="submission" date="2024-04" db="EMBL/GenBank/DDBJ databases">
        <title>Phyllosticta paracitricarpa is synonymous to the EU quarantine fungus P. citricarpa based on phylogenomic analyses.</title>
        <authorList>
            <consortium name="Lawrence Berkeley National Laboratory"/>
            <person name="Van Ingen-Buijs V.A."/>
            <person name="Van Westerhoven A.C."/>
            <person name="Haridas S."/>
            <person name="Skiadas P."/>
            <person name="Martin F."/>
            <person name="Groenewald J.Z."/>
            <person name="Crous P.W."/>
            <person name="Seidl M.F."/>
        </authorList>
    </citation>
    <scope>NUCLEOTIDE SEQUENCE [LARGE SCALE GENOMIC DNA]</scope>
    <source>
        <strain evidence="1 2">CBS 122670</strain>
    </source>
</reference>
<comment type="caution">
    <text evidence="1">The sequence shown here is derived from an EMBL/GenBank/DDBJ whole genome shotgun (WGS) entry which is preliminary data.</text>
</comment>
<sequence length="126" mass="13775">MPIRTTTSTRILPPARSLARGSSRIFSATRPPRPTTLHLEHRNAPLLALSTPPSSSSSSFSNAARFFSSSPIPMAAQKIDGNAIAKSIREKLNAEIHEKQQLNPRYKPALRIIQGTSPMLMCSAIR</sequence>
<dbReference type="EMBL" id="JBBPDW010000028">
    <property type="protein sequence ID" value="KAK7539185.1"/>
    <property type="molecule type" value="Genomic_DNA"/>
</dbReference>
<evidence type="ECO:0000313" key="1">
    <source>
        <dbReference type="EMBL" id="KAK7539185.1"/>
    </source>
</evidence>
<keyword evidence="2" id="KW-1185">Reference proteome</keyword>
<proteinExistence type="predicted"/>